<dbReference type="SUPFAM" id="SSF55961">
    <property type="entry name" value="Bet v1-like"/>
    <property type="match status" value="1"/>
</dbReference>
<organism evidence="1 2">
    <name type="scientific">Lithocarpus litseifolius</name>
    <dbReference type="NCBI Taxonomy" id="425828"/>
    <lineage>
        <taxon>Eukaryota</taxon>
        <taxon>Viridiplantae</taxon>
        <taxon>Streptophyta</taxon>
        <taxon>Embryophyta</taxon>
        <taxon>Tracheophyta</taxon>
        <taxon>Spermatophyta</taxon>
        <taxon>Magnoliopsida</taxon>
        <taxon>eudicotyledons</taxon>
        <taxon>Gunneridae</taxon>
        <taxon>Pentapetalae</taxon>
        <taxon>rosids</taxon>
        <taxon>fabids</taxon>
        <taxon>Fagales</taxon>
        <taxon>Fagaceae</taxon>
        <taxon>Lithocarpus</taxon>
    </lineage>
</organism>
<gene>
    <name evidence="1" type="ORF">SO802_015720</name>
</gene>
<keyword evidence="2" id="KW-1185">Reference proteome</keyword>
<dbReference type="Proteomes" id="UP001459277">
    <property type="component" value="Unassembled WGS sequence"/>
</dbReference>
<evidence type="ECO:0000313" key="2">
    <source>
        <dbReference type="Proteomes" id="UP001459277"/>
    </source>
</evidence>
<dbReference type="InterPro" id="IPR023393">
    <property type="entry name" value="START-like_dom_sf"/>
</dbReference>
<evidence type="ECO:0000313" key="1">
    <source>
        <dbReference type="EMBL" id="KAL0001939.1"/>
    </source>
</evidence>
<reference evidence="1 2" key="1">
    <citation type="submission" date="2024-01" db="EMBL/GenBank/DDBJ databases">
        <title>A telomere-to-telomere, gap-free genome of sweet tea (Lithocarpus litseifolius).</title>
        <authorList>
            <person name="Zhou J."/>
        </authorList>
    </citation>
    <scope>NUCLEOTIDE SEQUENCE [LARGE SCALE GENOMIC DNA]</scope>
    <source>
        <strain evidence="1">Zhou-2022a</strain>
        <tissue evidence="1">Leaf</tissue>
    </source>
</reference>
<proteinExistence type="predicted"/>
<sequence>MRSMKGEVVLNIPTEKAWEMYRDNEVISKINPEMLARAEYIQGDGNPGSLRLLSLAPAAISNYVKESTEKIEKVEMGQSVTYSVIGGDLRRITIHIGSPSHSFLWKEKRMRCVSLDGRLSLSHSFQKRLHH</sequence>
<dbReference type="AlphaFoldDB" id="A0AAW2CVS3"/>
<protein>
    <submittedName>
        <fullName evidence="1">Uncharacterized protein</fullName>
    </submittedName>
</protein>
<dbReference type="Gene3D" id="3.30.530.20">
    <property type="match status" value="1"/>
</dbReference>
<name>A0AAW2CVS3_9ROSI</name>
<dbReference type="EMBL" id="JAZDWU010000005">
    <property type="protein sequence ID" value="KAL0001939.1"/>
    <property type="molecule type" value="Genomic_DNA"/>
</dbReference>
<comment type="caution">
    <text evidence="1">The sequence shown here is derived from an EMBL/GenBank/DDBJ whole genome shotgun (WGS) entry which is preliminary data.</text>
</comment>
<accession>A0AAW2CVS3</accession>